<keyword evidence="5" id="KW-0256">Endoplasmic reticulum</keyword>
<evidence type="ECO:0000256" key="3">
    <source>
        <dbReference type="ARBA" id="ARBA00022502"/>
    </source>
</evidence>
<evidence type="ECO:0000313" key="10">
    <source>
        <dbReference type="Ensembl" id="ENSCRFP00000014156.1"/>
    </source>
</evidence>
<proteinExistence type="predicted"/>
<comment type="pathway">
    <text evidence="2">Glycolipid biosynthesis; glycosylphosphatidylinositol-anchor biosynthesis.</text>
</comment>
<feature type="transmembrane region" description="Helical" evidence="9">
    <location>
        <begin position="241"/>
        <end position="264"/>
    </location>
</feature>
<feature type="compositionally biased region" description="Low complexity" evidence="8">
    <location>
        <begin position="57"/>
        <end position="75"/>
    </location>
</feature>
<keyword evidence="7 9" id="KW-0472">Membrane</keyword>
<dbReference type="Ensembl" id="ENSCRFT00000014653.1">
    <property type="protein sequence ID" value="ENSCRFP00000014156.1"/>
    <property type="gene ID" value="ENSCRFG00000010932.1"/>
</dbReference>
<evidence type="ECO:0000256" key="1">
    <source>
        <dbReference type="ARBA" id="ARBA00004477"/>
    </source>
</evidence>
<feature type="transmembrane region" description="Helical" evidence="9">
    <location>
        <begin position="341"/>
        <end position="367"/>
    </location>
</feature>
<reference evidence="10" key="1">
    <citation type="submission" date="2025-08" db="UniProtKB">
        <authorList>
            <consortium name="Ensembl"/>
        </authorList>
    </citation>
    <scope>IDENTIFICATION</scope>
</reference>
<protein>
    <submittedName>
        <fullName evidence="10">Phosphatidylinositol glycan anchor biosynthesis class F</fullName>
    </submittedName>
</protein>
<feature type="transmembrane region" description="Helical" evidence="9">
    <location>
        <begin position="167"/>
        <end position="187"/>
    </location>
</feature>
<evidence type="ECO:0000256" key="4">
    <source>
        <dbReference type="ARBA" id="ARBA00022692"/>
    </source>
</evidence>
<feature type="region of interest" description="Disordered" evidence="8">
    <location>
        <begin position="1"/>
        <end position="96"/>
    </location>
</feature>
<keyword evidence="3" id="KW-0337">GPI-anchor biosynthesis</keyword>
<dbReference type="GO" id="GO:0006506">
    <property type="term" value="P:GPI anchor biosynthetic process"/>
    <property type="evidence" value="ECO:0007669"/>
    <property type="project" value="UniProtKB-UniPathway"/>
</dbReference>
<feature type="transmembrane region" description="Helical" evidence="9">
    <location>
        <begin position="270"/>
        <end position="290"/>
    </location>
</feature>
<sequence>MPAHTGPGREPPAPSSPRPAAAAPLRAARDPRGQGWAGQGPAGRAGPPGTPVLTLVAHHGGPSTAAAAAASGTAPDVPPAGPRRLPLPGGAARSAVRGAGGPRGVWVYLNKRCSLLQNPHLPPGLGPELREDAALRRCCGVSVTGRDSVSCRCRCPDTMREAEIRRLLAANLLCALSVVLAAVVPAFFLDGFSVLGTHLTWLCVCSVCVATLNIILHLVLKPNQSPKRRSFAHKISRFLKCCIYFFMSCILFHAIIVLYGAPLIELVTETFLFAVLLSTFTTLQCLCLLGPNIQAWIRVFSKNGAMSIWESSLQITSMCSVLGAWFGAFPIPLDWDRPWQVWPISCSLGATFGYMAGLIIAPLWIHWNRKQLTYKSR</sequence>
<evidence type="ECO:0000313" key="11">
    <source>
        <dbReference type="Proteomes" id="UP000694396"/>
    </source>
</evidence>
<evidence type="ECO:0000256" key="6">
    <source>
        <dbReference type="ARBA" id="ARBA00022989"/>
    </source>
</evidence>
<accession>A0A8C3XE49</accession>
<name>A0A8C3XE49_9PASS</name>
<evidence type="ECO:0000256" key="9">
    <source>
        <dbReference type="SAM" id="Phobius"/>
    </source>
</evidence>
<dbReference type="GO" id="GO:0005789">
    <property type="term" value="C:endoplasmic reticulum membrane"/>
    <property type="evidence" value="ECO:0007669"/>
    <property type="project" value="UniProtKB-SubCell"/>
</dbReference>
<dbReference type="AlphaFoldDB" id="A0A8C3XE49"/>
<dbReference type="Proteomes" id="UP000694396">
    <property type="component" value="Unplaced"/>
</dbReference>
<organism evidence="10 11">
    <name type="scientific">Cyanoderma ruficeps</name>
    <name type="common">rufous-capped babbler</name>
    <dbReference type="NCBI Taxonomy" id="181631"/>
    <lineage>
        <taxon>Eukaryota</taxon>
        <taxon>Metazoa</taxon>
        <taxon>Chordata</taxon>
        <taxon>Craniata</taxon>
        <taxon>Vertebrata</taxon>
        <taxon>Euteleostomi</taxon>
        <taxon>Archelosauria</taxon>
        <taxon>Archosauria</taxon>
        <taxon>Dinosauria</taxon>
        <taxon>Saurischia</taxon>
        <taxon>Theropoda</taxon>
        <taxon>Coelurosauria</taxon>
        <taxon>Aves</taxon>
        <taxon>Neognathae</taxon>
        <taxon>Neoaves</taxon>
        <taxon>Telluraves</taxon>
        <taxon>Australaves</taxon>
        <taxon>Passeriformes</taxon>
        <taxon>Sylvioidea</taxon>
        <taxon>Timaliidae</taxon>
        <taxon>Cyanoderma</taxon>
    </lineage>
</organism>
<dbReference type="UniPathway" id="UPA00196"/>
<feature type="transmembrane region" description="Helical" evidence="9">
    <location>
        <begin position="199"/>
        <end position="220"/>
    </location>
</feature>
<reference evidence="10" key="2">
    <citation type="submission" date="2025-09" db="UniProtKB">
        <authorList>
            <consortium name="Ensembl"/>
        </authorList>
    </citation>
    <scope>IDENTIFICATION</scope>
</reference>
<evidence type="ECO:0000256" key="2">
    <source>
        <dbReference type="ARBA" id="ARBA00004687"/>
    </source>
</evidence>
<dbReference type="Pfam" id="PF06699">
    <property type="entry name" value="PIG-F"/>
    <property type="match status" value="1"/>
</dbReference>
<dbReference type="InterPro" id="IPR009580">
    <property type="entry name" value="GPI_biosynthesis_protein_Pig-F"/>
</dbReference>
<evidence type="ECO:0000256" key="5">
    <source>
        <dbReference type="ARBA" id="ARBA00022824"/>
    </source>
</evidence>
<evidence type="ECO:0000256" key="8">
    <source>
        <dbReference type="SAM" id="MobiDB-lite"/>
    </source>
</evidence>
<keyword evidence="4 9" id="KW-0812">Transmembrane</keyword>
<keyword evidence="11" id="KW-1185">Reference proteome</keyword>
<feature type="transmembrane region" description="Helical" evidence="9">
    <location>
        <begin position="311"/>
        <end position="329"/>
    </location>
</feature>
<comment type="subcellular location">
    <subcellularLocation>
        <location evidence="1">Endoplasmic reticulum membrane</location>
        <topology evidence="1">Multi-pass membrane protein</topology>
    </subcellularLocation>
</comment>
<keyword evidence="6 9" id="KW-1133">Transmembrane helix</keyword>
<feature type="compositionally biased region" description="Low complexity" evidence="8">
    <location>
        <begin position="82"/>
        <end position="96"/>
    </location>
</feature>
<evidence type="ECO:0000256" key="7">
    <source>
        <dbReference type="ARBA" id="ARBA00023136"/>
    </source>
</evidence>